<dbReference type="GO" id="GO:0015629">
    <property type="term" value="C:actin cytoskeleton"/>
    <property type="evidence" value="ECO:0000318"/>
    <property type="project" value="GO_Central"/>
</dbReference>
<evidence type="ECO:0000256" key="4">
    <source>
        <dbReference type="ARBA" id="ARBA00038161"/>
    </source>
</evidence>
<feature type="compositionally biased region" description="Pro residues" evidence="5">
    <location>
        <begin position="302"/>
        <end position="321"/>
    </location>
</feature>
<dbReference type="EMBL" id="KB095812">
    <property type="protein sequence ID" value="ESO11588.1"/>
    <property type="molecule type" value="Genomic_DNA"/>
</dbReference>
<keyword evidence="2" id="KW-0963">Cytoplasm</keyword>
<reference evidence="8" key="3">
    <citation type="submission" date="2015-06" db="UniProtKB">
        <authorList>
            <consortium name="EnsemblMetazoa"/>
        </authorList>
    </citation>
    <scope>IDENTIFICATION</scope>
</reference>
<feature type="region of interest" description="Disordered" evidence="5">
    <location>
        <begin position="649"/>
        <end position="696"/>
    </location>
</feature>
<accession>T1EYA3</accession>
<comment type="similarity">
    <text evidence="4">Belongs to the synaptopodin family.</text>
</comment>
<keyword evidence="9" id="KW-1185">Reference proteome</keyword>
<evidence type="ECO:0000313" key="9">
    <source>
        <dbReference type="Proteomes" id="UP000015101"/>
    </source>
</evidence>
<dbReference type="InParanoid" id="T1EYA3"/>
<evidence type="ECO:0000256" key="3">
    <source>
        <dbReference type="ARBA" id="ARBA00022553"/>
    </source>
</evidence>
<dbReference type="GO" id="GO:0030018">
    <property type="term" value="C:Z disc"/>
    <property type="evidence" value="ECO:0000318"/>
    <property type="project" value="GO_Central"/>
</dbReference>
<proteinExistence type="inferred from homology"/>
<dbReference type="Gene3D" id="2.30.42.10">
    <property type="match status" value="1"/>
</dbReference>
<evidence type="ECO:0000256" key="2">
    <source>
        <dbReference type="ARBA" id="ARBA00022490"/>
    </source>
</evidence>
<feature type="region of interest" description="Disordered" evidence="5">
    <location>
        <begin position="302"/>
        <end position="331"/>
    </location>
</feature>
<protein>
    <recommendedName>
        <fullName evidence="6">PDZ domain-containing protein</fullName>
    </recommendedName>
</protein>
<gene>
    <name evidence="8" type="primary">20201553</name>
    <name evidence="7" type="ORF">HELRODRAFT_166598</name>
</gene>
<dbReference type="KEGG" id="hro:HELRODRAFT_166598"/>
<feature type="compositionally biased region" description="Polar residues" evidence="5">
    <location>
        <begin position="686"/>
        <end position="696"/>
    </location>
</feature>
<dbReference type="AlphaFoldDB" id="T1EYA3"/>
<sequence>MENISLVLEGDGTCGLRLEGDGNQTIVVSKLHRRGRAHRAGLKIGDEVVSVCGISCRNLDAQAAQDIVRNTNNARIQIRRNQQDIYHAPPSAYDDFDSDVAEGYNPSQPPPPPPHRTVYDFNKNVNVYETNTQPFRNYNTSSKKEDVTCYNEYWNRCPANDNYLNNDRNQNSKYRKVEFGLNYGPPNTVKQQQIKKHITRAYIVPEYEKIQARELHNVSTHARHYVKKDEDKFEERFHKPATEVEDTPAPIIWKPKLQSITEHHKPVNMREDVIIWSSKPLPEPIRPPPVFKKSSPPPIKIIPPPPQPPPVVETPIPPTPPTATKTDEPSPGVVVNEDLIEAGLLTRGVVTAAGVPVEVHLEKKKLFSDSSFYEDPAHKYPTIEEQIKMARKVANLLTSQTGKSGKGQKMFQKKKEQSTNWIIDLDPLAKESIERERMKKKMMERTFDTMAFHDGTGPFDQKSRVDRAKELEMMRLKEEKSLHNVVPFDLCAKLANELKQDKGKGGHLFTKRKEESVNWVASENDPQSTVGYKPYKHELNPFKKPLSFTPLKSTQLPSPTKPSHFTLKLPQQGVHAPTSASDSVGELPRNRLKDMINTPRAAMTPWDSMVNTGSLHKAFEHLNGRFYIDGSDITTGSWFNNRDNDGEDMNVGGVGSSLEVSGSGGGSGGFNSPSQSKSFMPPHQPRSFNNQSQSSYTKYQPIKFQPRFM</sequence>
<dbReference type="EnsemblMetazoa" id="HelroT166598">
    <property type="protein sequence ID" value="HelroP166598"/>
    <property type="gene ID" value="HelroG166598"/>
</dbReference>
<feature type="domain" description="PDZ" evidence="6">
    <location>
        <begin position="3"/>
        <end position="73"/>
    </location>
</feature>
<dbReference type="EMBL" id="AMQM01002472">
    <property type="status" value="NOT_ANNOTATED_CDS"/>
    <property type="molecule type" value="Genomic_DNA"/>
</dbReference>
<dbReference type="SMART" id="SM00228">
    <property type="entry name" value="PDZ"/>
    <property type="match status" value="1"/>
</dbReference>
<feature type="region of interest" description="Disordered" evidence="5">
    <location>
        <begin position="83"/>
        <end position="115"/>
    </location>
</feature>
<dbReference type="RefSeq" id="XP_009010076.1">
    <property type="nucleotide sequence ID" value="XM_009011828.1"/>
</dbReference>
<dbReference type="Pfam" id="PF00595">
    <property type="entry name" value="PDZ"/>
    <property type="match status" value="1"/>
</dbReference>
<dbReference type="HOGENOM" id="CLU_353455_0_0_1"/>
<evidence type="ECO:0000256" key="5">
    <source>
        <dbReference type="SAM" id="MobiDB-lite"/>
    </source>
</evidence>
<evidence type="ECO:0000256" key="1">
    <source>
        <dbReference type="ARBA" id="ARBA00004496"/>
    </source>
</evidence>
<evidence type="ECO:0000259" key="6">
    <source>
        <dbReference type="PROSITE" id="PS50106"/>
    </source>
</evidence>
<evidence type="ECO:0000313" key="8">
    <source>
        <dbReference type="EnsemblMetazoa" id="HelroP166598"/>
    </source>
</evidence>
<reference evidence="7 9" key="2">
    <citation type="journal article" date="2013" name="Nature">
        <title>Insights into bilaterian evolution from three spiralian genomes.</title>
        <authorList>
            <person name="Simakov O."/>
            <person name="Marletaz F."/>
            <person name="Cho S.J."/>
            <person name="Edsinger-Gonzales E."/>
            <person name="Havlak P."/>
            <person name="Hellsten U."/>
            <person name="Kuo D.H."/>
            <person name="Larsson T."/>
            <person name="Lv J."/>
            <person name="Arendt D."/>
            <person name="Savage R."/>
            <person name="Osoegawa K."/>
            <person name="de Jong P."/>
            <person name="Grimwood J."/>
            <person name="Chapman J.A."/>
            <person name="Shapiro H."/>
            <person name="Aerts A."/>
            <person name="Otillar R.P."/>
            <person name="Terry A.Y."/>
            <person name="Boore J.L."/>
            <person name="Grigoriev I.V."/>
            <person name="Lindberg D.R."/>
            <person name="Seaver E.C."/>
            <person name="Weisblat D.A."/>
            <person name="Putnam N.H."/>
            <person name="Rokhsar D.S."/>
        </authorList>
    </citation>
    <scope>NUCLEOTIDE SEQUENCE</scope>
</reference>
<dbReference type="PANTHER" id="PTHR24217:SF0">
    <property type="entry name" value="PDZ DOMAIN-CONTAINING PROTEIN"/>
    <property type="match status" value="1"/>
</dbReference>
<organism evidence="8 9">
    <name type="scientific">Helobdella robusta</name>
    <name type="common">Californian leech</name>
    <dbReference type="NCBI Taxonomy" id="6412"/>
    <lineage>
        <taxon>Eukaryota</taxon>
        <taxon>Metazoa</taxon>
        <taxon>Spiralia</taxon>
        <taxon>Lophotrochozoa</taxon>
        <taxon>Annelida</taxon>
        <taxon>Clitellata</taxon>
        <taxon>Hirudinea</taxon>
        <taxon>Rhynchobdellida</taxon>
        <taxon>Glossiphoniidae</taxon>
        <taxon>Helobdella</taxon>
    </lineage>
</organism>
<name>T1EYA3_HELRO</name>
<dbReference type="Proteomes" id="UP000015101">
    <property type="component" value="Unassembled WGS sequence"/>
</dbReference>
<dbReference type="SUPFAM" id="SSF50156">
    <property type="entry name" value="PDZ domain-like"/>
    <property type="match status" value="1"/>
</dbReference>
<comment type="subcellular location">
    <subcellularLocation>
        <location evidence="1">Cytoplasm</location>
    </subcellularLocation>
</comment>
<dbReference type="PANTHER" id="PTHR24217">
    <property type="entry name" value="PUTATIVE-RELATED"/>
    <property type="match status" value="1"/>
</dbReference>
<dbReference type="OrthoDB" id="300641at2759"/>
<dbReference type="PROSITE" id="PS50106">
    <property type="entry name" value="PDZ"/>
    <property type="match status" value="1"/>
</dbReference>
<dbReference type="GO" id="GO:0032233">
    <property type="term" value="P:positive regulation of actin filament bundle assembly"/>
    <property type="evidence" value="ECO:0000318"/>
    <property type="project" value="GO_Central"/>
</dbReference>
<dbReference type="InterPro" id="IPR001478">
    <property type="entry name" value="PDZ"/>
</dbReference>
<dbReference type="GeneID" id="20201553"/>
<reference evidence="9" key="1">
    <citation type="submission" date="2012-12" db="EMBL/GenBank/DDBJ databases">
        <authorList>
            <person name="Hellsten U."/>
            <person name="Grimwood J."/>
            <person name="Chapman J.A."/>
            <person name="Shapiro H."/>
            <person name="Aerts A."/>
            <person name="Otillar R.P."/>
            <person name="Terry A.Y."/>
            <person name="Boore J.L."/>
            <person name="Simakov O."/>
            <person name="Marletaz F."/>
            <person name="Cho S.-J."/>
            <person name="Edsinger-Gonzales E."/>
            <person name="Havlak P."/>
            <person name="Kuo D.-H."/>
            <person name="Larsson T."/>
            <person name="Lv J."/>
            <person name="Arendt D."/>
            <person name="Savage R."/>
            <person name="Osoegawa K."/>
            <person name="de Jong P."/>
            <person name="Lindberg D.R."/>
            <person name="Seaver E.C."/>
            <person name="Weisblat D.A."/>
            <person name="Putnam N.H."/>
            <person name="Grigoriev I.V."/>
            <person name="Rokhsar D.S."/>
        </authorList>
    </citation>
    <scope>NUCLEOTIDE SEQUENCE</scope>
</reference>
<dbReference type="GO" id="GO:0003779">
    <property type="term" value="F:actin binding"/>
    <property type="evidence" value="ECO:0000318"/>
    <property type="project" value="GO_Central"/>
</dbReference>
<dbReference type="InterPro" id="IPR036034">
    <property type="entry name" value="PDZ_sf"/>
</dbReference>
<keyword evidence="3" id="KW-0597">Phosphoprotein</keyword>
<dbReference type="GO" id="GO:0005634">
    <property type="term" value="C:nucleus"/>
    <property type="evidence" value="ECO:0000318"/>
    <property type="project" value="GO_Central"/>
</dbReference>
<dbReference type="InterPro" id="IPR051976">
    <property type="entry name" value="Synaptopodin_domain"/>
</dbReference>
<dbReference type="CTD" id="20201553"/>
<evidence type="ECO:0000313" key="7">
    <source>
        <dbReference type="EMBL" id="ESO11588.1"/>
    </source>
</evidence>